<dbReference type="PANTHER" id="PTHR45648">
    <property type="entry name" value="GDSL LIPASE/ACYLHYDROLASE FAMILY PROTEIN (AFU_ORTHOLOGUE AFUA_4G14700)"/>
    <property type="match status" value="1"/>
</dbReference>
<keyword evidence="1" id="KW-0378">Hydrolase</keyword>
<dbReference type="PANTHER" id="PTHR45648:SF166">
    <property type="entry name" value="OS02G0617400 PROTEIN"/>
    <property type="match status" value="1"/>
</dbReference>
<accession>A0A835UAG8</accession>
<evidence type="ECO:0000313" key="3">
    <source>
        <dbReference type="Proteomes" id="UP000639772"/>
    </source>
</evidence>
<comment type="caution">
    <text evidence="2">The sequence shown here is derived from an EMBL/GenBank/DDBJ whole genome shotgun (WGS) entry which is preliminary data.</text>
</comment>
<dbReference type="OrthoDB" id="1600564at2759"/>
<dbReference type="AlphaFoldDB" id="A0A835UAG8"/>
<sequence>MVTMTGPLGCVPAGARTPGSRNGDCAAELLRAADLFNPQLEQILRDLNDELGADVFIAANAFRMHMDFVSNPTAYGKTFHPKAGKLRFSFLGFDVAETTFDLLQVLLHQRSHAVARDLTMGSVSAPWHPICAQIETSMLSGMHSIHRSEPTASL</sequence>
<dbReference type="InterPro" id="IPR036514">
    <property type="entry name" value="SGNH_hydro_sf"/>
</dbReference>
<gene>
    <name evidence="2" type="ORF">HPP92_025736</name>
</gene>
<evidence type="ECO:0000256" key="1">
    <source>
        <dbReference type="ARBA" id="ARBA00022801"/>
    </source>
</evidence>
<dbReference type="Proteomes" id="UP000639772">
    <property type="component" value="Unassembled WGS sequence"/>
</dbReference>
<organism evidence="2 3">
    <name type="scientific">Vanilla planifolia</name>
    <name type="common">Vanilla</name>
    <dbReference type="NCBI Taxonomy" id="51239"/>
    <lineage>
        <taxon>Eukaryota</taxon>
        <taxon>Viridiplantae</taxon>
        <taxon>Streptophyta</taxon>
        <taxon>Embryophyta</taxon>
        <taxon>Tracheophyta</taxon>
        <taxon>Spermatophyta</taxon>
        <taxon>Magnoliopsida</taxon>
        <taxon>Liliopsida</taxon>
        <taxon>Asparagales</taxon>
        <taxon>Orchidaceae</taxon>
        <taxon>Vanilloideae</taxon>
        <taxon>Vanilleae</taxon>
        <taxon>Vanilla</taxon>
    </lineage>
</organism>
<name>A0A835UAG8_VANPL</name>
<proteinExistence type="predicted"/>
<protein>
    <submittedName>
        <fullName evidence="2">Uncharacterized protein</fullName>
    </submittedName>
</protein>
<dbReference type="EMBL" id="JADCNM010000014">
    <property type="protein sequence ID" value="KAG0454432.1"/>
    <property type="molecule type" value="Genomic_DNA"/>
</dbReference>
<dbReference type="InterPro" id="IPR051058">
    <property type="entry name" value="GDSL_Est/Lipase"/>
</dbReference>
<reference evidence="2 3" key="1">
    <citation type="journal article" date="2020" name="Nat. Food">
        <title>A phased Vanilla planifolia genome enables genetic improvement of flavour and production.</title>
        <authorList>
            <person name="Hasing T."/>
            <person name="Tang H."/>
            <person name="Brym M."/>
            <person name="Khazi F."/>
            <person name="Huang T."/>
            <person name="Chambers A.H."/>
        </authorList>
    </citation>
    <scope>NUCLEOTIDE SEQUENCE [LARGE SCALE GENOMIC DNA]</scope>
    <source>
        <tissue evidence="2">Leaf</tissue>
    </source>
</reference>
<evidence type="ECO:0000313" key="2">
    <source>
        <dbReference type="EMBL" id="KAG0454432.1"/>
    </source>
</evidence>
<dbReference type="Gene3D" id="3.40.50.1110">
    <property type="entry name" value="SGNH hydrolase"/>
    <property type="match status" value="1"/>
</dbReference>
<dbReference type="GO" id="GO:0016787">
    <property type="term" value="F:hydrolase activity"/>
    <property type="evidence" value="ECO:0007669"/>
    <property type="project" value="UniProtKB-KW"/>
</dbReference>